<dbReference type="RefSeq" id="XP_002116774.1">
    <property type="nucleotide sequence ID" value="XM_002116738.1"/>
</dbReference>
<dbReference type="OrthoDB" id="6159439at2759"/>
<dbReference type="SUPFAM" id="SSF46689">
    <property type="entry name" value="Homeodomain-like"/>
    <property type="match status" value="1"/>
</dbReference>
<dbReference type="CDD" id="cd00086">
    <property type="entry name" value="homeodomain"/>
    <property type="match status" value="1"/>
</dbReference>
<evidence type="ECO:0000313" key="9">
    <source>
        <dbReference type="EMBL" id="EDV20833.1"/>
    </source>
</evidence>
<dbReference type="GeneID" id="6757986"/>
<keyword evidence="2 5" id="KW-0238">DNA-binding</keyword>
<dbReference type="PROSITE" id="PS00027">
    <property type="entry name" value="HOMEOBOX_1"/>
    <property type="match status" value="1"/>
</dbReference>
<evidence type="ECO:0000313" key="10">
    <source>
        <dbReference type="Proteomes" id="UP000009022"/>
    </source>
</evidence>
<dbReference type="PROSITE" id="PS50071">
    <property type="entry name" value="HOMEOBOX_2"/>
    <property type="match status" value="1"/>
</dbReference>
<dbReference type="GO" id="GO:0000981">
    <property type="term" value="F:DNA-binding transcription factor activity, RNA polymerase II-specific"/>
    <property type="evidence" value="ECO:0007669"/>
    <property type="project" value="InterPro"/>
</dbReference>
<dbReference type="FunFam" id="1.10.10.60:FF:000932">
    <property type="match status" value="1"/>
</dbReference>
<evidence type="ECO:0000259" key="8">
    <source>
        <dbReference type="PROSITE" id="PS50071"/>
    </source>
</evidence>
<dbReference type="HOGENOM" id="CLU_049543_4_4_1"/>
<feature type="domain" description="Homeobox" evidence="8">
    <location>
        <begin position="11"/>
        <end position="71"/>
    </location>
</feature>
<evidence type="ECO:0000256" key="4">
    <source>
        <dbReference type="ARBA" id="ARBA00023242"/>
    </source>
</evidence>
<keyword evidence="10" id="KW-1185">Reference proteome</keyword>
<dbReference type="OMA" id="FTLNPYC"/>
<feature type="region of interest" description="Disordered" evidence="7">
    <location>
        <begin position="72"/>
        <end position="125"/>
    </location>
</feature>
<keyword evidence="3 5" id="KW-0371">Homeobox</keyword>
<evidence type="ECO:0000256" key="7">
    <source>
        <dbReference type="SAM" id="MobiDB-lite"/>
    </source>
</evidence>
<evidence type="ECO:0000256" key="1">
    <source>
        <dbReference type="ARBA" id="ARBA00004123"/>
    </source>
</evidence>
<evidence type="ECO:0000256" key="5">
    <source>
        <dbReference type="PROSITE-ProRule" id="PRU00108"/>
    </source>
</evidence>
<evidence type="ECO:0000256" key="3">
    <source>
        <dbReference type="ARBA" id="ARBA00023155"/>
    </source>
</evidence>
<dbReference type="SMART" id="SM00389">
    <property type="entry name" value="HOX"/>
    <property type="match status" value="1"/>
</dbReference>
<dbReference type="KEGG" id="tad:TRIADDRAFT_60748"/>
<dbReference type="Gene3D" id="1.10.10.60">
    <property type="entry name" value="Homeodomain-like"/>
    <property type="match status" value="1"/>
</dbReference>
<dbReference type="GO" id="GO:0003677">
    <property type="term" value="F:DNA binding"/>
    <property type="evidence" value="ECO:0007669"/>
    <property type="project" value="UniProtKB-UniRule"/>
</dbReference>
<proteinExistence type="predicted"/>
<dbReference type="InterPro" id="IPR009057">
    <property type="entry name" value="Homeodomain-like_sf"/>
</dbReference>
<dbReference type="PANTHER" id="PTHR24324">
    <property type="entry name" value="HOMEOBOX PROTEIN HHEX"/>
    <property type="match status" value="1"/>
</dbReference>
<gene>
    <name evidence="9" type="ORF">TRIADDRAFT_60748</name>
</gene>
<organism evidence="9 10">
    <name type="scientific">Trichoplax adhaerens</name>
    <name type="common">Trichoplax reptans</name>
    <dbReference type="NCBI Taxonomy" id="10228"/>
    <lineage>
        <taxon>Eukaryota</taxon>
        <taxon>Metazoa</taxon>
        <taxon>Placozoa</taxon>
        <taxon>Uniplacotomia</taxon>
        <taxon>Trichoplacea</taxon>
        <taxon>Trichoplacidae</taxon>
        <taxon>Trichoplax</taxon>
    </lineage>
</organism>
<dbReference type="GO" id="GO:0005634">
    <property type="term" value="C:nucleus"/>
    <property type="evidence" value="ECO:0007669"/>
    <property type="project" value="UniProtKB-SubCell"/>
</dbReference>
<feature type="compositionally biased region" description="Low complexity" evidence="7">
    <location>
        <begin position="79"/>
        <end position="93"/>
    </location>
</feature>
<evidence type="ECO:0000256" key="2">
    <source>
        <dbReference type="ARBA" id="ARBA00023125"/>
    </source>
</evidence>
<dbReference type="Pfam" id="PF00046">
    <property type="entry name" value="Homeodomain"/>
    <property type="match status" value="1"/>
</dbReference>
<comment type="subcellular location">
    <subcellularLocation>
        <location evidence="1 5 6">Nucleus</location>
    </subcellularLocation>
</comment>
<dbReference type="InterPro" id="IPR017970">
    <property type="entry name" value="Homeobox_CS"/>
</dbReference>
<dbReference type="EMBL" id="DS985257">
    <property type="protein sequence ID" value="EDV20833.1"/>
    <property type="molecule type" value="Genomic_DNA"/>
</dbReference>
<protein>
    <recommendedName>
        <fullName evidence="8">Homeobox domain-containing protein</fullName>
    </recommendedName>
</protein>
<dbReference type="InterPro" id="IPR051000">
    <property type="entry name" value="Homeobox_DNA-bind_prot"/>
</dbReference>
<dbReference type="InParanoid" id="B3S8U6"/>
<dbReference type="Proteomes" id="UP000009022">
    <property type="component" value="Unassembled WGS sequence"/>
</dbReference>
<name>B3S8U6_TRIAD</name>
<feature type="compositionally biased region" description="Polar residues" evidence="7">
    <location>
        <begin position="94"/>
        <end position="125"/>
    </location>
</feature>
<reference evidence="9 10" key="1">
    <citation type="journal article" date="2008" name="Nature">
        <title>The Trichoplax genome and the nature of placozoans.</title>
        <authorList>
            <person name="Srivastava M."/>
            <person name="Begovic E."/>
            <person name="Chapman J."/>
            <person name="Putnam N.H."/>
            <person name="Hellsten U."/>
            <person name="Kawashima T."/>
            <person name="Kuo A."/>
            <person name="Mitros T."/>
            <person name="Salamov A."/>
            <person name="Carpenter M.L."/>
            <person name="Signorovitch A.Y."/>
            <person name="Moreno M.A."/>
            <person name="Kamm K."/>
            <person name="Grimwood J."/>
            <person name="Schmutz J."/>
            <person name="Shapiro H."/>
            <person name="Grigoriev I.V."/>
            <person name="Buss L.W."/>
            <person name="Schierwater B."/>
            <person name="Dellaporta S.L."/>
            <person name="Rokhsar D.S."/>
        </authorList>
    </citation>
    <scope>NUCLEOTIDE SEQUENCE [LARGE SCALE GENOMIC DNA]</scope>
    <source>
        <strain evidence="9 10">Grell-BS-1999</strain>
    </source>
</reference>
<keyword evidence="4 5" id="KW-0539">Nucleus</keyword>
<dbReference type="PANTHER" id="PTHR24324:SF5">
    <property type="entry name" value="HEMATOPOIETICALLY-EXPRESSED HOMEOBOX PROTEIN HHEX"/>
    <property type="match status" value="1"/>
</dbReference>
<dbReference type="CTD" id="6757986"/>
<feature type="DNA-binding region" description="Homeobox" evidence="5">
    <location>
        <begin position="13"/>
        <end position="72"/>
    </location>
</feature>
<dbReference type="PhylomeDB" id="B3S8U6"/>
<evidence type="ECO:0000256" key="6">
    <source>
        <dbReference type="RuleBase" id="RU000682"/>
    </source>
</evidence>
<dbReference type="AlphaFoldDB" id="B3S8U6"/>
<sequence>MGKRRSGRRRYGSKLRRISFTPDQLNALGHEFTLNPYCPGKRGIAIASKINVSSKQVSTWFQNKRAKEKRVTLNNLNGSSALGDYDSSTSSSSNNPNITVSEEEGSNATFNTQTSQAPFSSVTKI</sequence>
<dbReference type="InterPro" id="IPR001356">
    <property type="entry name" value="HD"/>
</dbReference>
<accession>B3S8U6</accession>